<dbReference type="Proteomes" id="UP000319818">
    <property type="component" value="Unassembled WGS sequence"/>
</dbReference>
<dbReference type="InterPro" id="IPR027417">
    <property type="entry name" value="P-loop_NTPase"/>
</dbReference>
<evidence type="ECO:0000256" key="5">
    <source>
        <dbReference type="ARBA" id="ARBA00022741"/>
    </source>
</evidence>
<keyword evidence="7 10" id="KW-1133">Transmembrane helix</keyword>
<dbReference type="GO" id="GO:0005524">
    <property type="term" value="F:ATP binding"/>
    <property type="evidence" value="ECO:0007669"/>
    <property type="project" value="UniProtKB-KW"/>
</dbReference>
<keyword evidence="6 13" id="KW-0067">ATP-binding</keyword>
<dbReference type="PROSITE" id="PS00211">
    <property type="entry name" value="ABC_TRANSPORTER_1"/>
    <property type="match status" value="1"/>
</dbReference>
<dbReference type="OrthoDB" id="9806127at2"/>
<dbReference type="CDD" id="cd18550">
    <property type="entry name" value="ABC_6TM_exporter_like"/>
    <property type="match status" value="1"/>
</dbReference>
<dbReference type="GO" id="GO:0015421">
    <property type="term" value="F:ABC-type oligopeptide transporter activity"/>
    <property type="evidence" value="ECO:0007669"/>
    <property type="project" value="TreeGrafter"/>
</dbReference>
<dbReference type="PANTHER" id="PTHR43394">
    <property type="entry name" value="ATP-DEPENDENT PERMEASE MDL1, MITOCHONDRIAL"/>
    <property type="match status" value="1"/>
</dbReference>
<evidence type="ECO:0000256" key="2">
    <source>
        <dbReference type="ARBA" id="ARBA00022448"/>
    </source>
</evidence>
<evidence type="ECO:0000256" key="7">
    <source>
        <dbReference type="ARBA" id="ARBA00022989"/>
    </source>
</evidence>
<evidence type="ECO:0000256" key="3">
    <source>
        <dbReference type="ARBA" id="ARBA00022475"/>
    </source>
</evidence>
<dbReference type="FunFam" id="3.40.50.300:FF:000299">
    <property type="entry name" value="ABC transporter ATP-binding protein/permease"/>
    <property type="match status" value="1"/>
</dbReference>
<evidence type="ECO:0000256" key="10">
    <source>
        <dbReference type="SAM" id="Phobius"/>
    </source>
</evidence>
<evidence type="ECO:0000256" key="6">
    <source>
        <dbReference type="ARBA" id="ARBA00022840"/>
    </source>
</evidence>
<dbReference type="GO" id="GO:0016887">
    <property type="term" value="F:ATP hydrolysis activity"/>
    <property type="evidence" value="ECO:0007669"/>
    <property type="project" value="InterPro"/>
</dbReference>
<feature type="transmembrane region" description="Helical" evidence="10">
    <location>
        <begin position="76"/>
        <end position="100"/>
    </location>
</feature>
<organism evidence="13 14">
    <name type="scientific">Pseudonocardia cypriaca</name>
    <dbReference type="NCBI Taxonomy" id="882449"/>
    <lineage>
        <taxon>Bacteria</taxon>
        <taxon>Bacillati</taxon>
        <taxon>Actinomycetota</taxon>
        <taxon>Actinomycetes</taxon>
        <taxon>Pseudonocardiales</taxon>
        <taxon>Pseudonocardiaceae</taxon>
        <taxon>Pseudonocardia</taxon>
    </lineage>
</organism>
<evidence type="ECO:0000256" key="9">
    <source>
        <dbReference type="ARBA" id="ARBA00061644"/>
    </source>
</evidence>
<keyword evidence="3" id="KW-1003">Cell membrane</keyword>
<keyword evidence="4 10" id="KW-0812">Transmembrane</keyword>
<keyword evidence="2" id="KW-0813">Transport</keyword>
<dbReference type="Gene3D" id="1.20.1560.10">
    <property type="entry name" value="ABC transporter type 1, transmembrane domain"/>
    <property type="match status" value="1"/>
</dbReference>
<comment type="subcellular location">
    <subcellularLocation>
        <location evidence="1">Cell membrane</location>
        <topology evidence="1">Multi-pass membrane protein</topology>
    </subcellularLocation>
</comment>
<dbReference type="PROSITE" id="PS50929">
    <property type="entry name" value="ABC_TM1F"/>
    <property type="match status" value="1"/>
</dbReference>
<dbReference type="SUPFAM" id="SSF90123">
    <property type="entry name" value="ABC transporter transmembrane region"/>
    <property type="match status" value="1"/>
</dbReference>
<dbReference type="InterPro" id="IPR003439">
    <property type="entry name" value="ABC_transporter-like_ATP-bd"/>
</dbReference>
<keyword evidence="14" id="KW-1185">Reference proteome</keyword>
<evidence type="ECO:0000256" key="4">
    <source>
        <dbReference type="ARBA" id="ARBA00022692"/>
    </source>
</evidence>
<feature type="transmembrane region" description="Helical" evidence="10">
    <location>
        <begin position="264"/>
        <end position="285"/>
    </location>
</feature>
<dbReference type="Pfam" id="PF00664">
    <property type="entry name" value="ABC_membrane"/>
    <property type="match status" value="1"/>
</dbReference>
<dbReference type="SMART" id="SM00382">
    <property type="entry name" value="AAA"/>
    <property type="match status" value="1"/>
</dbReference>
<evidence type="ECO:0000313" key="14">
    <source>
        <dbReference type="Proteomes" id="UP000319818"/>
    </source>
</evidence>
<reference evidence="13 14" key="1">
    <citation type="submission" date="2019-06" db="EMBL/GenBank/DDBJ databases">
        <title>Sequencing the genomes of 1000 actinobacteria strains.</title>
        <authorList>
            <person name="Klenk H.-P."/>
        </authorList>
    </citation>
    <scope>NUCLEOTIDE SEQUENCE [LARGE SCALE GENOMIC DNA]</scope>
    <source>
        <strain evidence="13 14">DSM 45511</strain>
    </source>
</reference>
<dbReference type="InterPro" id="IPR017871">
    <property type="entry name" value="ABC_transporter-like_CS"/>
</dbReference>
<feature type="transmembrane region" description="Helical" evidence="10">
    <location>
        <begin position="169"/>
        <end position="196"/>
    </location>
</feature>
<evidence type="ECO:0000313" key="13">
    <source>
        <dbReference type="EMBL" id="TQM38224.1"/>
    </source>
</evidence>
<dbReference type="SUPFAM" id="SSF52540">
    <property type="entry name" value="P-loop containing nucleoside triphosphate hydrolases"/>
    <property type="match status" value="1"/>
</dbReference>
<dbReference type="Gene3D" id="3.40.50.300">
    <property type="entry name" value="P-loop containing nucleotide triphosphate hydrolases"/>
    <property type="match status" value="1"/>
</dbReference>
<comment type="similarity">
    <text evidence="9">Belongs to the ABC transporter superfamily. Lipid exporter (TC 3.A.1.106) family.</text>
</comment>
<dbReference type="AlphaFoldDB" id="A0A543FWU3"/>
<dbReference type="InterPro" id="IPR036640">
    <property type="entry name" value="ABC1_TM_sf"/>
</dbReference>
<feature type="transmembrane region" description="Helical" evidence="10">
    <location>
        <begin position="43"/>
        <end position="64"/>
    </location>
</feature>
<gene>
    <name evidence="13" type="ORF">FB388_5454</name>
</gene>
<dbReference type="PROSITE" id="PS50893">
    <property type="entry name" value="ABC_TRANSPORTER_2"/>
    <property type="match status" value="1"/>
</dbReference>
<feature type="domain" description="ABC transporter" evidence="11">
    <location>
        <begin position="380"/>
        <end position="615"/>
    </location>
</feature>
<comment type="caution">
    <text evidence="13">The sequence shown here is derived from an EMBL/GenBank/DDBJ whole genome shotgun (WGS) entry which is preliminary data.</text>
</comment>
<name>A0A543FWU3_9PSEU</name>
<evidence type="ECO:0000259" key="12">
    <source>
        <dbReference type="PROSITE" id="PS50929"/>
    </source>
</evidence>
<protein>
    <submittedName>
        <fullName evidence="13">ATP-binding cassette subfamily C protein</fullName>
    </submittedName>
</protein>
<dbReference type="InterPro" id="IPR011527">
    <property type="entry name" value="ABC1_TM_dom"/>
</dbReference>
<dbReference type="InterPro" id="IPR003593">
    <property type="entry name" value="AAA+_ATPase"/>
</dbReference>
<evidence type="ECO:0000259" key="11">
    <source>
        <dbReference type="PROSITE" id="PS50893"/>
    </source>
</evidence>
<dbReference type="GO" id="GO:0005886">
    <property type="term" value="C:plasma membrane"/>
    <property type="evidence" value="ECO:0007669"/>
    <property type="project" value="UniProtKB-SubCell"/>
</dbReference>
<keyword evidence="5" id="KW-0547">Nucleotide-binding</keyword>
<accession>A0A543FWU3</accession>
<dbReference type="PANTHER" id="PTHR43394:SF1">
    <property type="entry name" value="ATP-BINDING CASSETTE SUB-FAMILY B MEMBER 10, MITOCHONDRIAL"/>
    <property type="match status" value="1"/>
</dbReference>
<sequence>MSMEMVAWTSMYQAAHAQEERRPFSLATLRRIGAFARPHRKRLAAFLLVSVIGAALAVATPVLAGRIFDVINSGGAVGVVVGLAVLIAVIAVAEAGGGIVQRYLSATLGEGLILDLRAAVFDHVQRQPVAFFTRTRTGALVSRLNNDVIGAQRAFSDTLSGVVGNLVQLALTLAVMLSLSWQVTLLALVLLPMFVLPARRMGRRLASLEREAADHNAAMGTQMTERFSAPGATLIKLFGRPAEETREFVARAARVRDIGVRTAMVQWVFVSALTLVSALALALVYGVGGWLALTGGVSSGDVVALALLLTRLYAPLTALASARVEVMSALVSFERVFEVLDLPPLVAEPENPEPLPDGPLSVEFGGVDFAYPSADKVSLASLEEVARLDTRGGEQVLHDVSFRAEPGQMIALVGSSGAGKSTIAQLLPRLYDVDSGSVEIGGVDVRRLSFDTIRGALGLVTQDGHLFHESIRSNLLLAAPGATDAEIWDALERARLGELVASLPDGLDTVVGERGYRLSGGERQRLTIARLLLAKPRVVVLDEATAHLDSTSEAAVQEALGEALAGRTAIVIAHRLSTIRAADQILVLEAGRVVERGTHTELLARDGRYAELHRTQFDQPDTQPAIALAGS</sequence>
<keyword evidence="8 10" id="KW-0472">Membrane</keyword>
<dbReference type="EMBL" id="VFPH01000002">
    <property type="protein sequence ID" value="TQM38224.1"/>
    <property type="molecule type" value="Genomic_DNA"/>
</dbReference>
<evidence type="ECO:0000256" key="8">
    <source>
        <dbReference type="ARBA" id="ARBA00023136"/>
    </source>
</evidence>
<evidence type="ECO:0000256" key="1">
    <source>
        <dbReference type="ARBA" id="ARBA00004651"/>
    </source>
</evidence>
<dbReference type="Pfam" id="PF00005">
    <property type="entry name" value="ABC_tran"/>
    <property type="match status" value="1"/>
</dbReference>
<proteinExistence type="inferred from homology"/>
<feature type="domain" description="ABC transmembrane type-1" evidence="12">
    <location>
        <begin position="44"/>
        <end position="328"/>
    </location>
</feature>
<dbReference type="InterPro" id="IPR039421">
    <property type="entry name" value="Type_1_exporter"/>
</dbReference>